<keyword evidence="7 16" id="KW-0812">Transmembrane</keyword>
<comment type="subunit">
    <text evidence="16 17">Composed of six subunits; NqrA, NqrB, NqrC, NqrD, NqrE and NqrF.</text>
</comment>
<keyword evidence="12 16" id="KW-0406">Ion transport</keyword>
<dbReference type="EMBL" id="CP064942">
    <property type="protein sequence ID" value="QPH54963.1"/>
    <property type="molecule type" value="Genomic_DNA"/>
</dbReference>
<name>A0A7S9QD65_9RHOB</name>
<dbReference type="Pfam" id="PF04205">
    <property type="entry name" value="FMN_bind"/>
    <property type="match status" value="1"/>
</dbReference>
<keyword evidence="11 16" id="KW-0915">Sodium</keyword>
<keyword evidence="8 16" id="KW-1278">Translocase</keyword>
<accession>A0A7S9QD65</accession>
<feature type="transmembrane region" description="Helical" evidence="16">
    <location>
        <begin position="25"/>
        <end position="47"/>
    </location>
</feature>
<dbReference type="PANTHER" id="PTHR37838:SF1">
    <property type="entry name" value="NA(+)-TRANSLOCATING NADH-QUINONE REDUCTASE SUBUNIT C"/>
    <property type="match status" value="1"/>
</dbReference>
<evidence type="ECO:0000256" key="8">
    <source>
        <dbReference type="ARBA" id="ARBA00022967"/>
    </source>
</evidence>
<dbReference type="AlphaFoldDB" id="A0A7S9QD65"/>
<dbReference type="InterPro" id="IPR007329">
    <property type="entry name" value="FMN-bd"/>
</dbReference>
<keyword evidence="13 16" id="KW-0830">Ubiquinone</keyword>
<dbReference type="HAMAP" id="MF_00427">
    <property type="entry name" value="NqrC"/>
    <property type="match status" value="1"/>
</dbReference>
<evidence type="ECO:0000256" key="15">
    <source>
        <dbReference type="ARBA" id="ARBA00023201"/>
    </source>
</evidence>
<dbReference type="EC" id="7.2.1.1" evidence="16 17"/>
<keyword evidence="20" id="KW-1185">Reference proteome</keyword>
<evidence type="ECO:0000256" key="11">
    <source>
        <dbReference type="ARBA" id="ARBA00023053"/>
    </source>
</evidence>
<reference evidence="19 20" key="1">
    <citation type="submission" date="2020-11" db="EMBL/GenBank/DDBJ databases">
        <title>Description of Pontivivens ytuae sp. nov. isolated from deep sea sediment of Mariana Trench.</title>
        <authorList>
            <person name="Wang Z."/>
            <person name="Sun Q.-L."/>
            <person name="Xu X.-D."/>
            <person name="Tang Y.-Z."/>
            <person name="Zhang J."/>
        </authorList>
    </citation>
    <scope>NUCLEOTIDE SEQUENCE [LARGE SCALE GENOMIC DNA]</scope>
    <source>
        <strain evidence="19 20">MT2928</strain>
    </source>
</reference>
<dbReference type="SMART" id="SM00900">
    <property type="entry name" value="FMN_bind"/>
    <property type="match status" value="1"/>
</dbReference>
<evidence type="ECO:0000256" key="16">
    <source>
        <dbReference type="HAMAP-Rule" id="MF_00427"/>
    </source>
</evidence>
<dbReference type="GO" id="GO:0006814">
    <property type="term" value="P:sodium ion transport"/>
    <property type="evidence" value="ECO:0007669"/>
    <property type="project" value="UniProtKB-UniRule"/>
</dbReference>
<evidence type="ECO:0000256" key="14">
    <source>
        <dbReference type="ARBA" id="ARBA00023136"/>
    </source>
</evidence>
<dbReference type="GO" id="GO:0005886">
    <property type="term" value="C:plasma membrane"/>
    <property type="evidence" value="ECO:0007669"/>
    <property type="project" value="UniProtKB-SubCell"/>
</dbReference>
<dbReference type="GO" id="GO:0016655">
    <property type="term" value="F:oxidoreductase activity, acting on NAD(P)H, quinone or similar compound as acceptor"/>
    <property type="evidence" value="ECO:0007669"/>
    <property type="project" value="UniProtKB-UniRule"/>
</dbReference>
<comment type="function">
    <text evidence="16">NQR complex catalyzes the reduction of ubiquinone-1 to ubiquinol by two successive reactions, coupled with the transport of Na(+) ions from the cytoplasm to the periplasm. NqrA to NqrE are probably involved in the second step, the conversion of ubisemiquinone to ubiquinol.</text>
</comment>
<dbReference type="Proteomes" id="UP000594800">
    <property type="component" value="Chromosome"/>
</dbReference>
<comment type="caution">
    <text evidence="16">Lacks conserved residue(s) required for the propagation of feature annotation.</text>
</comment>
<evidence type="ECO:0000256" key="4">
    <source>
        <dbReference type="ARBA" id="ARBA00022553"/>
    </source>
</evidence>
<feature type="modified residue" description="FMN phosphoryl threonine" evidence="16">
    <location>
        <position position="238"/>
    </location>
</feature>
<keyword evidence="3" id="KW-0997">Cell inner membrane</keyword>
<keyword evidence="15 16" id="KW-0739">Sodium transport</keyword>
<evidence type="ECO:0000256" key="2">
    <source>
        <dbReference type="ARBA" id="ARBA00022475"/>
    </source>
</evidence>
<dbReference type="KEGG" id="poz:I0K15_04155"/>
<keyword evidence="6 16" id="KW-0288">FMN</keyword>
<protein>
    <recommendedName>
        <fullName evidence="16 17">Na(+)-translocating NADH-quinone reductase subunit C</fullName>
        <shortName evidence="16 17">Na(+)-NQR subunit C</shortName>
        <shortName evidence="16 17">Na(+)-translocating NQR subunit C</shortName>
        <ecNumber evidence="16 17">7.2.1.1</ecNumber>
    </recommendedName>
    <alternativeName>
        <fullName evidence="16 17">NQR complex subunit C</fullName>
    </alternativeName>
    <alternativeName>
        <fullName evidence="16 17">NQR-1 subunit C</fullName>
    </alternativeName>
</protein>
<comment type="subcellular location">
    <subcellularLocation>
        <location evidence="16">Cell membrane</location>
        <topology evidence="16">Single-pass membrane protein</topology>
    </subcellularLocation>
</comment>
<evidence type="ECO:0000256" key="17">
    <source>
        <dbReference type="PIRNR" id="PIRNR009437"/>
    </source>
</evidence>
<proteinExistence type="inferred from homology"/>
<keyword evidence="1 16" id="KW-0813">Transport</keyword>
<keyword evidence="4 16" id="KW-0597">Phosphoprotein</keyword>
<comment type="catalytic activity">
    <reaction evidence="16 17">
        <text>a ubiquinone + n Na(+)(in) + NADH + H(+) = a ubiquinol + n Na(+)(out) + NAD(+)</text>
        <dbReference type="Rhea" id="RHEA:47748"/>
        <dbReference type="Rhea" id="RHEA-COMP:9565"/>
        <dbReference type="Rhea" id="RHEA-COMP:9566"/>
        <dbReference type="ChEBI" id="CHEBI:15378"/>
        <dbReference type="ChEBI" id="CHEBI:16389"/>
        <dbReference type="ChEBI" id="CHEBI:17976"/>
        <dbReference type="ChEBI" id="CHEBI:29101"/>
        <dbReference type="ChEBI" id="CHEBI:57540"/>
        <dbReference type="ChEBI" id="CHEBI:57945"/>
        <dbReference type="EC" id="7.2.1.1"/>
    </reaction>
</comment>
<evidence type="ECO:0000256" key="5">
    <source>
        <dbReference type="ARBA" id="ARBA00022630"/>
    </source>
</evidence>
<evidence type="ECO:0000256" key="10">
    <source>
        <dbReference type="ARBA" id="ARBA00023027"/>
    </source>
</evidence>
<keyword evidence="14 16" id="KW-0472">Membrane</keyword>
<keyword evidence="5 16" id="KW-0285">Flavoprotein</keyword>
<dbReference type="NCBIfam" id="TIGR01938">
    <property type="entry name" value="nqrC"/>
    <property type="match status" value="1"/>
</dbReference>
<gene>
    <name evidence="16 19" type="primary">nqrC</name>
    <name evidence="19" type="ORF">I0K15_04155</name>
</gene>
<evidence type="ECO:0000313" key="20">
    <source>
        <dbReference type="Proteomes" id="UP000594800"/>
    </source>
</evidence>
<dbReference type="InterPro" id="IPR010204">
    <property type="entry name" value="NqrC"/>
</dbReference>
<dbReference type="GO" id="GO:0010181">
    <property type="term" value="F:FMN binding"/>
    <property type="evidence" value="ECO:0007669"/>
    <property type="project" value="UniProtKB-UniRule"/>
</dbReference>
<comment type="similarity">
    <text evidence="16 17">Belongs to the NqrC family.</text>
</comment>
<evidence type="ECO:0000256" key="12">
    <source>
        <dbReference type="ARBA" id="ARBA00023065"/>
    </source>
</evidence>
<evidence type="ECO:0000256" key="7">
    <source>
        <dbReference type="ARBA" id="ARBA00022692"/>
    </source>
</evidence>
<evidence type="ECO:0000256" key="3">
    <source>
        <dbReference type="ARBA" id="ARBA00022519"/>
    </source>
</evidence>
<keyword evidence="9 16" id="KW-1133">Transmembrane helix</keyword>
<feature type="domain" description="FMN-binding" evidence="18">
    <location>
        <begin position="159"/>
        <end position="255"/>
    </location>
</feature>
<evidence type="ECO:0000256" key="1">
    <source>
        <dbReference type="ARBA" id="ARBA00022448"/>
    </source>
</evidence>
<sequence>MPNDGGAALADTPAPQSGKDDRLRVFGVAIAVALTCAIVVSVSSVLLRPYQEAHLEAEREARMAAMLDALPGMREIMEEAGVDSLSTRIVDLETGRFEPEMDPASFHQQAAANDPDRNVAIPSELDVADLRTRARHAPVHFLDRDGELLLVVLPVSGTGYQSTIRAMLALEADLNTIAALTITEQAETPGLGARVEDPAWLAQWPGKEIADESGAIEISVVRGQASGPHQIDGLTGATRTSNGVGNMLRYWMGDHGFGPFLDRLAEEGL</sequence>
<dbReference type="PIRSF" id="PIRSF009437">
    <property type="entry name" value="NQR-1_subunit_C"/>
    <property type="match status" value="1"/>
</dbReference>
<evidence type="ECO:0000259" key="18">
    <source>
        <dbReference type="SMART" id="SM00900"/>
    </source>
</evidence>
<evidence type="ECO:0000313" key="19">
    <source>
        <dbReference type="EMBL" id="QPH54963.1"/>
    </source>
</evidence>
<dbReference type="PANTHER" id="PTHR37838">
    <property type="entry name" value="NA(+)-TRANSLOCATING NADH-QUINONE REDUCTASE SUBUNIT C"/>
    <property type="match status" value="1"/>
</dbReference>
<evidence type="ECO:0000256" key="6">
    <source>
        <dbReference type="ARBA" id="ARBA00022643"/>
    </source>
</evidence>
<keyword evidence="10 16" id="KW-0520">NAD</keyword>
<evidence type="ECO:0000256" key="9">
    <source>
        <dbReference type="ARBA" id="ARBA00022989"/>
    </source>
</evidence>
<comment type="cofactor">
    <cofactor evidence="16 17">
        <name>FMN</name>
        <dbReference type="ChEBI" id="CHEBI:58210"/>
    </cofactor>
</comment>
<organism evidence="19 20">
    <name type="scientific">Pontivivens ytuae</name>
    <dbReference type="NCBI Taxonomy" id="2789856"/>
    <lineage>
        <taxon>Bacteria</taxon>
        <taxon>Pseudomonadati</taxon>
        <taxon>Pseudomonadota</taxon>
        <taxon>Alphaproteobacteria</taxon>
        <taxon>Rhodobacterales</taxon>
        <taxon>Paracoccaceae</taxon>
        <taxon>Pontivivens</taxon>
    </lineage>
</organism>
<keyword evidence="2 16" id="KW-1003">Cell membrane</keyword>
<evidence type="ECO:0000256" key="13">
    <source>
        <dbReference type="ARBA" id="ARBA00023075"/>
    </source>
</evidence>